<evidence type="ECO:0000313" key="3">
    <source>
        <dbReference type="Proteomes" id="UP000594121"/>
    </source>
</evidence>
<dbReference type="PANTHER" id="PTHR22642:SF2">
    <property type="entry name" value="PROTEIN LONG AFTER FAR-RED 3"/>
    <property type="match status" value="1"/>
</dbReference>
<dbReference type="GeneID" id="59148922"/>
<dbReference type="InterPro" id="IPR033932">
    <property type="entry name" value="YtcJ-like"/>
</dbReference>
<dbReference type="PANTHER" id="PTHR22642">
    <property type="entry name" value="IMIDAZOLONEPROPIONASE"/>
    <property type="match status" value="1"/>
</dbReference>
<dbReference type="GO" id="GO:0016810">
    <property type="term" value="F:hydrolase activity, acting on carbon-nitrogen (but not peptide) bonds"/>
    <property type="evidence" value="ECO:0007669"/>
    <property type="project" value="InterPro"/>
</dbReference>
<dbReference type="Pfam" id="PF07969">
    <property type="entry name" value="Amidohydro_3"/>
    <property type="match status" value="1"/>
</dbReference>
<dbReference type="RefSeq" id="WP_192819500.1">
    <property type="nucleotide sequence ID" value="NZ_CP062310.1"/>
</dbReference>
<dbReference type="Gene3D" id="2.30.40.10">
    <property type="entry name" value="Urease, subunit C, domain 1"/>
    <property type="match status" value="1"/>
</dbReference>
<organism evidence="2 3">
    <name type="scientific">Infirmifilum lucidum</name>
    <dbReference type="NCBI Taxonomy" id="2776706"/>
    <lineage>
        <taxon>Archaea</taxon>
        <taxon>Thermoproteota</taxon>
        <taxon>Thermoprotei</taxon>
        <taxon>Thermofilales</taxon>
        <taxon>Thermofilaceae</taxon>
        <taxon>Infirmifilum</taxon>
    </lineage>
</organism>
<name>A0A7L9FI67_9CREN</name>
<evidence type="ECO:0000313" key="2">
    <source>
        <dbReference type="EMBL" id="QOJ79528.1"/>
    </source>
</evidence>
<dbReference type="Proteomes" id="UP000594121">
    <property type="component" value="Chromosome"/>
</dbReference>
<dbReference type="InterPro" id="IPR011059">
    <property type="entry name" value="Metal-dep_hydrolase_composite"/>
</dbReference>
<gene>
    <name evidence="2" type="ORF">IG193_03460</name>
</gene>
<evidence type="ECO:0000259" key="1">
    <source>
        <dbReference type="Pfam" id="PF07969"/>
    </source>
</evidence>
<dbReference type="Gene3D" id="3.10.310.70">
    <property type="match status" value="1"/>
</dbReference>
<reference evidence="2 3" key="1">
    <citation type="submission" date="2020-10" db="EMBL/GenBank/DDBJ databases">
        <title>Thermofilum lucidum 3507LT sp. nov. a novel member of Thermofilaceae family isolated from Chile hot spring, and proposal of description order Thermofilales.</title>
        <authorList>
            <person name="Zayulina K.S."/>
            <person name="Elcheninov A.G."/>
            <person name="Toshchakov S.V."/>
            <person name="Kublanov I.V."/>
        </authorList>
    </citation>
    <scope>NUCLEOTIDE SEQUENCE [LARGE SCALE GENOMIC DNA]</scope>
    <source>
        <strain evidence="2 3">3507LT</strain>
    </source>
</reference>
<dbReference type="InterPro" id="IPR013108">
    <property type="entry name" value="Amidohydro_3"/>
</dbReference>
<dbReference type="InterPro" id="IPR032466">
    <property type="entry name" value="Metal_Hydrolase"/>
</dbReference>
<sequence length="487" mass="54264">MRIALVNVHYPLDEDVDSIVFSMGKGVIYAGREEGVRRFEPEEVLDVDQRVVIPGLEDAHMHLYSTALSFGRLDLRNVQSIEDLKEKVRVAVSSAGSGEWIIGRGWDQDKMEEKRYPTRYDIDEVAPNNPVILVRVCGHAAVLNTRALEALGLLEARSEEEKFIQVEDGKPTGVVFEELVSYALSRVPDPPLERVKKLAKKLLQEYLSYGVVSLHSMSVSRVELEVVKSLQDSGEFIQEYRAYVDYSSFLEGVHREFPSLVAGVKIFADGSFGAGTAALRERYSDSETTGNLLLDSGKIVTVASNAIREGLEVAVHAIGDRALEEVLGAASRIGGKLRIEHASLTPPDILETIAELKPRVSVQPHFILSDTWIADRLGDRTKWVYAYRSLLATGAGVLASSDSPVEPINPWLGIYAALNRGKPEGLPIYRYTWYESLNFREALTIYSASTKQRSLVVLNVRDLPHSREEFQRVRAEKILLVDKVVSL</sequence>
<dbReference type="EMBL" id="CP062310">
    <property type="protein sequence ID" value="QOJ79528.1"/>
    <property type="molecule type" value="Genomic_DNA"/>
</dbReference>
<proteinExistence type="predicted"/>
<dbReference type="SUPFAM" id="SSF51556">
    <property type="entry name" value="Metallo-dependent hydrolases"/>
    <property type="match status" value="1"/>
</dbReference>
<keyword evidence="2" id="KW-0378">Hydrolase</keyword>
<dbReference type="CDD" id="cd01300">
    <property type="entry name" value="YtcJ_like"/>
    <property type="match status" value="1"/>
</dbReference>
<keyword evidence="3" id="KW-1185">Reference proteome</keyword>
<dbReference type="KEGG" id="thel:IG193_03460"/>
<accession>A0A7L9FI67</accession>
<dbReference type="AlphaFoldDB" id="A0A7L9FI67"/>
<dbReference type="InParanoid" id="A0A7L9FI67"/>
<protein>
    <submittedName>
        <fullName evidence="2">Amidohydrolase</fullName>
    </submittedName>
</protein>
<feature type="domain" description="Amidohydrolase 3" evidence="1">
    <location>
        <begin position="43"/>
        <end position="449"/>
    </location>
</feature>
<dbReference type="Gene3D" id="3.20.20.140">
    <property type="entry name" value="Metal-dependent hydrolases"/>
    <property type="match status" value="1"/>
</dbReference>